<gene>
    <name evidence="1" type="ORF">ERS132392_01705</name>
</gene>
<organism evidence="1 2">
    <name type="scientific">Streptococcus suis</name>
    <dbReference type="NCBI Taxonomy" id="1307"/>
    <lineage>
        <taxon>Bacteria</taxon>
        <taxon>Bacillati</taxon>
        <taxon>Bacillota</taxon>
        <taxon>Bacilli</taxon>
        <taxon>Lactobacillales</taxon>
        <taxon>Streptococcaceae</taxon>
        <taxon>Streptococcus</taxon>
    </lineage>
</organism>
<dbReference type="AlphaFoldDB" id="A0A116L611"/>
<sequence>MLPEHEQRRIKQEIQNSKSDPIQKLLVQKIRDLSNEIVVMTSNESQTWIEAIKRLDNATKWVDPNYRDSVEAISNLAKIKLESIALNKNINERN</sequence>
<reference evidence="1 2" key="1">
    <citation type="submission" date="2016-02" db="EMBL/GenBank/DDBJ databases">
        <authorList>
            <consortium name="Pathogen Informatics"/>
        </authorList>
    </citation>
    <scope>NUCLEOTIDE SEQUENCE [LARGE SCALE GENOMIC DNA]</scope>
    <source>
        <strain evidence="1 2">LSS30</strain>
    </source>
</reference>
<dbReference type="Proteomes" id="UP000074664">
    <property type="component" value="Unassembled WGS sequence"/>
</dbReference>
<evidence type="ECO:0000313" key="2">
    <source>
        <dbReference type="Proteomes" id="UP000074664"/>
    </source>
</evidence>
<name>A0A116L611_STRSU</name>
<dbReference type="RefSeq" id="WP_044681201.1">
    <property type="nucleotide sequence ID" value="NZ_CEDH01000012.1"/>
</dbReference>
<evidence type="ECO:0000313" key="1">
    <source>
        <dbReference type="EMBL" id="CYU74715.1"/>
    </source>
</evidence>
<comment type="caution">
    <text evidence="1">The sequence shown here is derived from an EMBL/GenBank/DDBJ whole genome shotgun (WGS) entry which is preliminary data.</text>
</comment>
<accession>A0A116L611</accession>
<protein>
    <submittedName>
        <fullName evidence="1">Uncharacterized protein</fullName>
    </submittedName>
</protein>
<dbReference type="EMBL" id="FIGH01000008">
    <property type="protein sequence ID" value="CYU74715.1"/>
    <property type="molecule type" value="Genomic_DNA"/>
</dbReference>
<proteinExistence type="predicted"/>